<dbReference type="SUPFAM" id="SSF56349">
    <property type="entry name" value="DNA breaking-rejoining enzymes"/>
    <property type="match status" value="1"/>
</dbReference>
<dbReference type="InterPro" id="IPR011010">
    <property type="entry name" value="DNA_brk_join_enz"/>
</dbReference>
<reference evidence="2" key="1">
    <citation type="submission" date="2021-04" db="EMBL/GenBank/DDBJ databases">
        <authorList>
            <person name="Chebbi M.A.C M."/>
        </authorList>
    </citation>
    <scope>NUCLEOTIDE SEQUENCE</scope>
</reference>
<dbReference type="Gene3D" id="1.10.443.10">
    <property type="entry name" value="Intergrase catalytic core"/>
    <property type="match status" value="1"/>
</dbReference>
<evidence type="ECO:0000313" key="2">
    <source>
        <dbReference type="EMBL" id="CAG5102627.1"/>
    </source>
</evidence>
<evidence type="ECO:0008006" key="4">
    <source>
        <dbReference type="Google" id="ProtNLM"/>
    </source>
</evidence>
<keyword evidence="1" id="KW-0233">DNA recombination</keyword>
<keyword evidence="3" id="KW-1185">Reference proteome</keyword>
<dbReference type="GO" id="GO:0003677">
    <property type="term" value="F:DNA binding"/>
    <property type="evidence" value="ECO:0007669"/>
    <property type="project" value="InterPro"/>
</dbReference>
<dbReference type="Proteomes" id="UP000786811">
    <property type="component" value="Unassembled WGS sequence"/>
</dbReference>
<evidence type="ECO:0000313" key="3">
    <source>
        <dbReference type="Proteomes" id="UP000786811"/>
    </source>
</evidence>
<accession>A0A8J2HIP1</accession>
<dbReference type="InterPro" id="IPR013762">
    <property type="entry name" value="Integrase-like_cat_sf"/>
</dbReference>
<sequence length="137" mass="15730">MSYQPKKVGVLTLSQVKDFLNQADDLTNLANKVILIFGVFGALRPHEISIINVQNVKDTGNQFTVTINDSKNCFLRNFTIDQEYYGIIHKYISLRSKDFDDQHFFVTYNMGQCKSQVIGKRKIAEVPKIVPKSRRKS</sequence>
<dbReference type="EMBL" id="CAJNRD030001123">
    <property type="protein sequence ID" value="CAG5102627.1"/>
    <property type="molecule type" value="Genomic_DNA"/>
</dbReference>
<organism evidence="2 3">
    <name type="scientific">Cotesia congregata</name>
    <name type="common">Parasitoid wasp</name>
    <name type="synonym">Apanteles congregatus</name>
    <dbReference type="NCBI Taxonomy" id="51543"/>
    <lineage>
        <taxon>Eukaryota</taxon>
        <taxon>Metazoa</taxon>
        <taxon>Ecdysozoa</taxon>
        <taxon>Arthropoda</taxon>
        <taxon>Hexapoda</taxon>
        <taxon>Insecta</taxon>
        <taxon>Pterygota</taxon>
        <taxon>Neoptera</taxon>
        <taxon>Endopterygota</taxon>
        <taxon>Hymenoptera</taxon>
        <taxon>Apocrita</taxon>
        <taxon>Ichneumonoidea</taxon>
        <taxon>Braconidae</taxon>
        <taxon>Microgastrinae</taxon>
        <taxon>Cotesia</taxon>
    </lineage>
</organism>
<dbReference type="AlphaFoldDB" id="A0A8J2HIP1"/>
<evidence type="ECO:0000256" key="1">
    <source>
        <dbReference type="ARBA" id="ARBA00023172"/>
    </source>
</evidence>
<comment type="caution">
    <text evidence="2">The sequence shown here is derived from an EMBL/GenBank/DDBJ whole genome shotgun (WGS) entry which is preliminary data.</text>
</comment>
<name>A0A8J2HIP1_COTCN</name>
<protein>
    <recommendedName>
        <fullName evidence="4">Tyr recombinase domain-containing protein</fullName>
    </recommendedName>
</protein>
<dbReference type="GO" id="GO:0015074">
    <property type="term" value="P:DNA integration"/>
    <property type="evidence" value="ECO:0007669"/>
    <property type="project" value="InterPro"/>
</dbReference>
<proteinExistence type="predicted"/>
<gene>
    <name evidence="2" type="ORF">HICCMSTLAB_LOCUS11109</name>
</gene>
<dbReference type="GO" id="GO:0006310">
    <property type="term" value="P:DNA recombination"/>
    <property type="evidence" value="ECO:0007669"/>
    <property type="project" value="UniProtKB-KW"/>
</dbReference>
<dbReference type="OrthoDB" id="7697859at2759"/>